<dbReference type="Pfam" id="PF00176">
    <property type="entry name" value="SNF2-rel_dom"/>
    <property type="match status" value="1"/>
</dbReference>
<dbReference type="Proteomes" id="UP000724149">
    <property type="component" value="Unassembled WGS sequence"/>
</dbReference>
<dbReference type="InterPro" id="IPR010995">
    <property type="entry name" value="DNA_repair_Rad51/TF_NusA_a-hlx"/>
</dbReference>
<comment type="caution">
    <text evidence="4">The sequence shown here is derived from an EMBL/GenBank/DDBJ whole genome shotgun (WGS) entry which is preliminary data.</text>
</comment>
<feature type="domain" description="Helicase ATP-binding" evidence="2">
    <location>
        <begin position="292"/>
        <end position="451"/>
    </location>
</feature>
<name>A0ABS2GMV0_9FIRM</name>
<evidence type="ECO:0000259" key="3">
    <source>
        <dbReference type="PROSITE" id="PS51194"/>
    </source>
</evidence>
<dbReference type="Pfam" id="PF00271">
    <property type="entry name" value="Helicase_C"/>
    <property type="match status" value="1"/>
</dbReference>
<dbReference type="SUPFAM" id="SSF52540">
    <property type="entry name" value="P-loop containing nucleoside triphosphate hydrolases"/>
    <property type="match status" value="2"/>
</dbReference>
<keyword evidence="4" id="KW-0067">ATP-binding</keyword>
<dbReference type="CDD" id="cd18793">
    <property type="entry name" value="SF2_C_SNF"/>
    <property type="match status" value="1"/>
</dbReference>
<evidence type="ECO:0000256" key="1">
    <source>
        <dbReference type="ARBA" id="ARBA00022801"/>
    </source>
</evidence>
<dbReference type="Pfam" id="PF14520">
    <property type="entry name" value="HHH_5"/>
    <property type="match status" value="1"/>
</dbReference>
<dbReference type="InterPro" id="IPR003583">
    <property type="entry name" value="Hlx-hairpin-Hlx_DNA-bd_motif"/>
</dbReference>
<dbReference type="CDD" id="cd17919">
    <property type="entry name" value="DEXHc_Snf"/>
    <property type="match status" value="1"/>
</dbReference>
<dbReference type="SMART" id="SM00487">
    <property type="entry name" value="DEXDc"/>
    <property type="match status" value="1"/>
</dbReference>
<keyword evidence="5" id="KW-1185">Reference proteome</keyword>
<dbReference type="InterPro" id="IPR027417">
    <property type="entry name" value="P-loop_NTPase"/>
</dbReference>
<dbReference type="PROSITE" id="PS51194">
    <property type="entry name" value="HELICASE_CTER"/>
    <property type="match status" value="1"/>
</dbReference>
<dbReference type="Gene3D" id="3.40.50.300">
    <property type="entry name" value="P-loop containing nucleotide triphosphate hydrolases"/>
    <property type="match status" value="1"/>
</dbReference>
<gene>
    <name evidence="4" type="ORF">H9X81_04005</name>
</gene>
<reference evidence="4 5" key="1">
    <citation type="journal article" date="2021" name="Sci. Rep.">
        <title>The distribution of antibiotic resistance genes in chicken gut microbiota commensals.</title>
        <authorList>
            <person name="Juricova H."/>
            <person name="Matiasovicova J."/>
            <person name="Kubasova T."/>
            <person name="Cejkova D."/>
            <person name="Rychlik I."/>
        </authorList>
    </citation>
    <scope>NUCLEOTIDE SEQUENCE [LARGE SCALE GENOMIC DNA]</scope>
    <source>
        <strain evidence="4 5">An564</strain>
    </source>
</reference>
<keyword evidence="4" id="KW-0347">Helicase</keyword>
<sequence>MANPKRPPSREVRRLREELRRLMERWDAVIRRGAELERDLARGLAQLRESRAAETLREIPVTQAEHPDGAIRTAALEKAGIHTMAEVLGYSRKELVEIPGFGETSAERILDAADRMLEAARQSVRLHLGQDDPAALPVLRTVYRALRERPMAAQAAEQAGELRSRAKVLEQESLPASGFFRWLFASRPQRERAAAAVEDIRALLESETARQLARWEQESAQADAAGESEILREFEEQAAAYYTAVEDITGTSLPDTAAHGALSDELIQAVESFPLDTSRLRVTLRRYQTFGAKYALCQKRTLIGDEMGLGKTIEAIAVMAHLAAQGSGKFLIVCPAGVLINWCREIEKHSSVPVLRLYGDDREELCTRWLSEGGAGVTTYETLQRLPLEGLEHLDLLIADEAHYVKNPEARRTAALTALAQKAERVLYLTGTPLENRVEEMCFLLSTLSPETAAKARELSDMAGAEPFRQAIAPVYLRRRREDVLTELPELTEVEDWCEQTPAEAEVYRQAVQAGSFMAMRQAGWSSTDTGKARRLLELCEDAEEDGRRVLIFTFFRDTMAQVRRLLGDRCPGEIHGGVSPEERQRILDEFAHSPAGTALCCQVTAGGVGLNIQAASLVIFCEPQLKPSTETQAISRAYRMGQTRSVLVHRLLTEDTVDEAITALLRQKQALFDEYADRSAAGDAQTRTEQEWITRTVAGEQARLGLVPAPESPSPSN</sequence>
<proteinExistence type="predicted"/>
<dbReference type="SMART" id="SM00278">
    <property type="entry name" value="HhH1"/>
    <property type="match status" value="1"/>
</dbReference>
<dbReference type="InterPro" id="IPR014001">
    <property type="entry name" value="Helicase_ATP-bd"/>
</dbReference>
<evidence type="ECO:0000313" key="5">
    <source>
        <dbReference type="Proteomes" id="UP000724149"/>
    </source>
</evidence>
<keyword evidence="4" id="KW-0547">Nucleotide-binding</keyword>
<dbReference type="EMBL" id="JACSNR010000003">
    <property type="protein sequence ID" value="MBM6922858.1"/>
    <property type="molecule type" value="Genomic_DNA"/>
</dbReference>
<dbReference type="RefSeq" id="WP_204720032.1">
    <property type="nucleotide sequence ID" value="NZ_JACSNR010000003.1"/>
</dbReference>
<dbReference type="InterPro" id="IPR000330">
    <property type="entry name" value="SNF2_N"/>
</dbReference>
<dbReference type="Gene3D" id="1.10.150.20">
    <property type="entry name" value="5' to 3' exonuclease, C-terminal subdomain"/>
    <property type="match status" value="1"/>
</dbReference>
<dbReference type="SMART" id="SM00490">
    <property type="entry name" value="HELICc"/>
    <property type="match status" value="1"/>
</dbReference>
<keyword evidence="1" id="KW-0378">Hydrolase</keyword>
<dbReference type="PANTHER" id="PTHR10799">
    <property type="entry name" value="SNF2/RAD54 HELICASE FAMILY"/>
    <property type="match status" value="1"/>
</dbReference>
<dbReference type="InterPro" id="IPR049730">
    <property type="entry name" value="SNF2/RAD54-like_C"/>
</dbReference>
<dbReference type="GO" id="GO:0004386">
    <property type="term" value="F:helicase activity"/>
    <property type="evidence" value="ECO:0007669"/>
    <property type="project" value="UniProtKB-KW"/>
</dbReference>
<accession>A0ABS2GMV0</accession>
<dbReference type="Gene3D" id="3.40.50.10810">
    <property type="entry name" value="Tandem AAA-ATPase domain"/>
    <property type="match status" value="1"/>
</dbReference>
<evidence type="ECO:0000313" key="4">
    <source>
        <dbReference type="EMBL" id="MBM6922858.1"/>
    </source>
</evidence>
<evidence type="ECO:0000259" key="2">
    <source>
        <dbReference type="PROSITE" id="PS51192"/>
    </source>
</evidence>
<organism evidence="4 5">
    <name type="scientific">Hydrogenoanaerobacterium saccharovorans</name>
    <dbReference type="NCBI Taxonomy" id="474960"/>
    <lineage>
        <taxon>Bacteria</taxon>
        <taxon>Bacillati</taxon>
        <taxon>Bacillota</taxon>
        <taxon>Clostridia</taxon>
        <taxon>Eubacteriales</taxon>
        <taxon>Oscillospiraceae</taxon>
        <taxon>Hydrogenoanaerobacterium</taxon>
    </lineage>
</organism>
<dbReference type="PROSITE" id="PS51192">
    <property type="entry name" value="HELICASE_ATP_BIND_1"/>
    <property type="match status" value="1"/>
</dbReference>
<protein>
    <submittedName>
        <fullName evidence="4">DEAD/DEAH box helicase family protein</fullName>
    </submittedName>
</protein>
<dbReference type="InterPro" id="IPR038718">
    <property type="entry name" value="SNF2-like_sf"/>
</dbReference>
<dbReference type="SUPFAM" id="SSF47794">
    <property type="entry name" value="Rad51 N-terminal domain-like"/>
    <property type="match status" value="1"/>
</dbReference>
<feature type="domain" description="Helicase C-terminal" evidence="3">
    <location>
        <begin position="535"/>
        <end position="695"/>
    </location>
</feature>
<dbReference type="InterPro" id="IPR001650">
    <property type="entry name" value="Helicase_C-like"/>
</dbReference>